<dbReference type="EMBL" id="FOYN01000004">
    <property type="protein sequence ID" value="SFR55916.1"/>
    <property type="molecule type" value="Genomic_DNA"/>
</dbReference>
<evidence type="ECO:0008006" key="4">
    <source>
        <dbReference type="Google" id="ProtNLM"/>
    </source>
</evidence>
<proteinExistence type="predicted"/>
<organism evidence="2 3">
    <name type="scientific">Halorubrum sodomense</name>
    <dbReference type="NCBI Taxonomy" id="35743"/>
    <lineage>
        <taxon>Archaea</taxon>
        <taxon>Methanobacteriati</taxon>
        <taxon>Methanobacteriota</taxon>
        <taxon>Stenosarchaea group</taxon>
        <taxon>Halobacteria</taxon>
        <taxon>Halobacteriales</taxon>
        <taxon>Haloferacaceae</taxon>
        <taxon>Halorubrum</taxon>
    </lineage>
</organism>
<protein>
    <recommendedName>
        <fullName evidence="4">DUF1761 domain-containing protein</fullName>
    </recommendedName>
</protein>
<evidence type="ECO:0000313" key="2">
    <source>
        <dbReference type="EMBL" id="SFR55916.1"/>
    </source>
</evidence>
<dbReference type="RefSeq" id="WP_167603411.1">
    <property type="nucleotide sequence ID" value="NZ_FOYN01000004.1"/>
</dbReference>
<accession>A0A1I6HNA2</accession>
<reference evidence="3" key="1">
    <citation type="submission" date="2016-10" db="EMBL/GenBank/DDBJ databases">
        <authorList>
            <person name="Varghese N."/>
            <person name="Submissions S."/>
        </authorList>
    </citation>
    <scope>NUCLEOTIDE SEQUENCE [LARGE SCALE GENOMIC DNA]</scope>
    <source>
        <strain evidence="3">RD 26</strain>
    </source>
</reference>
<evidence type="ECO:0000313" key="3">
    <source>
        <dbReference type="Proteomes" id="UP000198932"/>
    </source>
</evidence>
<dbReference type="STRING" id="35743.SAMN04487937_2765"/>
<sequence length="143" mass="14733">MVSILTGLIAGLIATVVMTMFMMTMGDDSPPPTAALWAKYVGDEGPEAYMKQGMLLHMLYGVGAGAAFAVGATALGLAVGTGALVGSVLWGLAFGLVLMVGGMMFWMRIVLAMEPDPKTMAAFGFFHVVYGVVLGAGIALLPV</sequence>
<name>A0A1I6HNA2_HALSD</name>
<keyword evidence="1" id="KW-0812">Transmembrane</keyword>
<evidence type="ECO:0000256" key="1">
    <source>
        <dbReference type="SAM" id="Phobius"/>
    </source>
</evidence>
<keyword evidence="3" id="KW-1185">Reference proteome</keyword>
<feature type="transmembrane region" description="Helical" evidence="1">
    <location>
        <begin position="59"/>
        <end position="80"/>
    </location>
</feature>
<feature type="transmembrane region" description="Helical" evidence="1">
    <location>
        <begin position="87"/>
        <end position="109"/>
    </location>
</feature>
<dbReference type="Proteomes" id="UP000198932">
    <property type="component" value="Unassembled WGS sequence"/>
</dbReference>
<keyword evidence="1" id="KW-1133">Transmembrane helix</keyword>
<feature type="transmembrane region" description="Helical" evidence="1">
    <location>
        <begin position="121"/>
        <end position="141"/>
    </location>
</feature>
<dbReference type="AlphaFoldDB" id="A0A1I6HNA2"/>
<gene>
    <name evidence="2" type="ORF">SAMN04487937_2765</name>
</gene>
<keyword evidence="1" id="KW-0472">Membrane</keyword>